<feature type="domain" description="Fibronectin type-III" evidence="2">
    <location>
        <begin position="528"/>
        <end position="623"/>
    </location>
</feature>
<sequence>MPQIVPAVVGAFVKFGTVVASKGLISGLVGTALGKFIISTAISVGLSILTRPRIDLSEQDTPGQELKVRFQTDHPITVLVGQTATAGHCVWANSRGTDNRYLERIFVLSDYACDGFVKLYGDGEELTLSGDPTAAWVTCTSKYQDKDNNDMLSVRVYLGSEDQAADSELIAAYGDLDSNFRLRGKTYAIVRCDYDPEFAFSGGEPQLLWEMKGAPVFDPREASHDAADPDTWAWSDNPALIAAQYYQGWTRAGKTILGAGWDRSRIPEADLIAAANECDEEVSLKAGGTEKRYRAGGPLYSSRSHRGNIEKLLLAMDGEVDDTAGEVRFLPGVERATVKEIKWNDILSASTLELDPELDPAEGINKVLSRHPDPANQYQIVELPERTSATYVTEDGGADLTLDTAFDLVNSSTQGQRLGKRLLERARAQRRLSLTVRLKYVVLEKGDRVTLDATLRERLRLPETQWRVEQRPAVSLQRDEQGLQVNLVLREHPDAIGDWTPASDELDIGGTASTTRPGAPTLALSGFAVAGFEAGSGSAVYPSGRATWTTPVNPAIKAVTVEIRENGDNTTLQSLPTVRPGEGVITFGRLAPSTTYQARYILGDGEKTTNPSSWTSFTTTANDSSTTAPWSGVTGAGKPEDNATYGARAGVDLRDSGGSTLADADVKNAAITIGSDGTLSGAGGGQVTIGGLGFTGDLNATYGADWSATLTNRPTELTDGRITAALDSAGDLAADVRITQLSGTTKRSVGRSLGFIEAQDGDAITFAASFNTIPRVHLFGGKGLTYDTQLESGGSPVNMVQDYKPLNQTTSGFTVRAKIRGEASGTTAKSDSVATSGGGGAPDLVGDKSTADEAFDDGYTFAGTVSGTASAAFETVRIGVYTNDGSGWVQRGTVDVATSGSGSFSKSWEVTVTVDGLGQHAGQEFGVSIEFVDSGITGEALSSVTVSYDAAASSTEYTATPGSEKILAYIYESDEAIE</sequence>
<evidence type="ECO:0000256" key="1">
    <source>
        <dbReference type="SAM" id="MobiDB-lite"/>
    </source>
</evidence>
<proteinExistence type="predicted"/>
<dbReference type="EMBL" id="SRXW01000006">
    <property type="protein sequence ID" value="TGY87365.1"/>
    <property type="molecule type" value="Genomic_DNA"/>
</dbReference>
<organism evidence="3 4">
    <name type="scientific">Marinicauda algicola</name>
    <dbReference type="NCBI Taxonomy" id="2029849"/>
    <lineage>
        <taxon>Bacteria</taxon>
        <taxon>Pseudomonadati</taxon>
        <taxon>Pseudomonadota</taxon>
        <taxon>Alphaproteobacteria</taxon>
        <taxon>Maricaulales</taxon>
        <taxon>Maricaulaceae</taxon>
        <taxon>Marinicauda</taxon>
    </lineage>
</organism>
<accession>A0A4S2GWB5</accession>
<evidence type="ECO:0000313" key="3">
    <source>
        <dbReference type="EMBL" id="TGY87365.1"/>
    </source>
</evidence>
<gene>
    <name evidence="3" type="ORF">E5163_14955</name>
</gene>
<feature type="region of interest" description="Disordered" evidence="1">
    <location>
        <begin position="824"/>
        <end position="849"/>
    </location>
</feature>
<dbReference type="OrthoDB" id="7822067at2"/>
<dbReference type="InterPro" id="IPR032876">
    <property type="entry name" value="J_dom"/>
</dbReference>
<feature type="region of interest" description="Disordered" evidence="1">
    <location>
        <begin position="618"/>
        <end position="642"/>
    </location>
</feature>
<dbReference type="PROSITE" id="PS50853">
    <property type="entry name" value="FN3"/>
    <property type="match status" value="1"/>
</dbReference>
<protein>
    <recommendedName>
        <fullName evidence="2">Fibronectin type-III domain-containing protein</fullName>
    </recommendedName>
</protein>
<feature type="compositionally biased region" description="Polar residues" evidence="1">
    <location>
        <begin position="824"/>
        <end position="835"/>
    </location>
</feature>
<dbReference type="RefSeq" id="WP_135997339.1">
    <property type="nucleotide sequence ID" value="NZ_CP071057.1"/>
</dbReference>
<dbReference type="Proteomes" id="UP000308054">
    <property type="component" value="Unassembled WGS sequence"/>
</dbReference>
<comment type="caution">
    <text evidence="3">The sequence shown here is derived from an EMBL/GenBank/DDBJ whole genome shotgun (WGS) entry which is preliminary data.</text>
</comment>
<reference evidence="3 4" key="1">
    <citation type="journal article" date="2017" name="Int. J. Syst. Evol. Microbiol.">
        <title>Marinicauda algicola sp. nov., isolated from a marine red alga Rhodosorus marinus.</title>
        <authorList>
            <person name="Jeong S.E."/>
            <person name="Jeon S.H."/>
            <person name="Chun B.H."/>
            <person name="Kim D.W."/>
            <person name="Jeon C.O."/>
        </authorList>
    </citation>
    <scope>NUCLEOTIDE SEQUENCE [LARGE SCALE GENOMIC DNA]</scope>
    <source>
        <strain evidence="3 4">JCM 31718</strain>
    </source>
</reference>
<dbReference type="Pfam" id="PF13550">
    <property type="entry name" value="Phage-tail_3"/>
    <property type="match status" value="1"/>
</dbReference>
<name>A0A4S2GWB5_9PROT</name>
<dbReference type="InterPro" id="IPR003961">
    <property type="entry name" value="FN3_dom"/>
</dbReference>
<keyword evidence="4" id="KW-1185">Reference proteome</keyword>
<feature type="compositionally biased region" description="Polar residues" evidence="1">
    <location>
        <begin position="618"/>
        <end position="629"/>
    </location>
</feature>
<evidence type="ECO:0000313" key="4">
    <source>
        <dbReference type="Proteomes" id="UP000308054"/>
    </source>
</evidence>
<evidence type="ECO:0000259" key="2">
    <source>
        <dbReference type="PROSITE" id="PS50853"/>
    </source>
</evidence>
<dbReference type="AlphaFoldDB" id="A0A4S2GWB5"/>